<protein>
    <recommendedName>
        <fullName evidence="1">DUF3846 domain-containing protein</fullName>
    </recommendedName>
</protein>
<evidence type="ECO:0000313" key="2">
    <source>
        <dbReference type="EMBL" id="RKD24336.1"/>
    </source>
</evidence>
<organism evidence="2 3">
    <name type="scientific">Ammoniphilus oxalaticus</name>
    <dbReference type="NCBI Taxonomy" id="66863"/>
    <lineage>
        <taxon>Bacteria</taxon>
        <taxon>Bacillati</taxon>
        <taxon>Bacillota</taxon>
        <taxon>Bacilli</taxon>
        <taxon>Bacillales</taxon>
        <taxon>Paenibacillaceae</taxon>
        <taxon>Aneurinibacillus group</taxon>
        <taxon>Ammoniphilus</taxon>
    </lineage>
</organism>
<name>A0A419SK73_9BACL</name>
<evidence type="ECO:0000259" key="1">
    <source>
        <dbReference type="Pfam" id="PF12957"/>
    </source>
</evidence>
<dbReference type="Proteomes" id="UP000284219">
    <property type="component" value="Unassembled WGS sequence"/>
</dbReference>
<evidence type="ECO:0000313" key="3">
    <source>
        <dbReference type="Proteomes" id="UP000284219"/>
    </source>
</evidence>
<dbReference type="AlphaFoldDB" id="A0A419SK73"/>
<feature type="domain" description="DUF3846" evidence="1">
    <location>
        <begin position="2"/>
        <end position="100"/>
    </location>
</feature>
<sequence length="107" mass="12215">MIKIMLKLPGQEQADPREVKSVQDLEKLMEGEFELTEDDQLPGIYILVNEEARGVKAHNFTIQSEGAHDWVYGPSVMLAMQDDQATSLTEQQIEQIHAYFASARMYK</sequence>
<accession>A0A419SK73</accession>
<dbReference type="EMBL" id="MCHY01000008">
    <property type="protein sequence ID" value="RKD24336.1"/>
    <property type="molecule type" value="Genomic_DNA"/>
</dbReference>
<reference evidence="2 3" key="1">
    <citation type="submission" date="2016-08" db="EMBL/GenBank/DDBJ databases">
        <title>Novel Firmicute Genomes.</title>
        <authorList>
            <person name="Poppleton D.I."/>
            <person name="Gribaldo S."/>
        </authorList>
    </citation>
    <scope>NUCLEOTIDE SEQUENCE [LARGE SCALE GENOMIC DNA]</scope>
    <source>
        <strain evidence="2 3">RAOx-1</strain>
    </source>
</reference>
<dbReference type="InterPro" id="IPR024559">
    <property type="entry name" value="DUF3846"/>
</dbReference>
<dbReference type="RefSeq" id="WP_120189630.1">
    <property type="nucleotide sequence ID" value="NZ_MCHY01000008.1"/>
</dbReference>
<comment type="caution">
    <text evidence="2">The sequence shown here is derived from an EMBL/GenBank/DDBJ whole genome shotgun (WGS) entry which is preliminary data.</text>
</comment>
<dbReference type="Pfam" id="PF12957">
    <property type="entry name" value="DUF3846"/>
    <property type="match status" value="1"/>
</dbReference>
<gene>
    <name evidence="2" type="ORF">BEP19_08035</name>
</gene>
<proteinExistence type="predicted"/>
<dbReference type="OrthoDB" id="2468259at2"/>
<keyword evidence="3" id="KW-1185">Reference proteome</keyword>